<evidence type="ECO:0000259" key="1">
    <source>
        <dbReference type="Pfam" id="PF01935"/>
    </source>
</evidence>
<dbReference type="RefSeq" id="WP_015555968.1">
    <property type="nucleotide sequence ID" value="NC_021038.1"/>
</dbReference>
<dbReference type="InterPro" id="IPR051162">
    <property type="entry name" value="T4SS_component"/>
</dbReference>
<sequence>MDSSISSVKIGTRGEEYAAMHILEVTSIPDVASVLSERQSADESDVIAAYRDGMAVMLSEAHQRWKAWGSGSRDVSVELMWLTRSVANQPYAASIRLFLVSRALAVDRAAAEDAVRSIARDCSTTLDLQRYEYRPLPHGEFATSLSELQTDAIRLLVREGRIRNLQNAILPWCFSFDVIRKSGQDLARIANELASHPGCAFSVQLMPVSYSPQEAAVVDSLSQNLETLQRGVMTQGVGSVGFTLAERPAEVYKYYSENKDRALFRYNIAVLAPERAAEQIMQRLFGQLNAGRDGAVAVKNVSIPVADVGFPWNDHPLPWAINQRLHELTQPADAAVGQGGDLLRVCGQLPGIITAEEAAELFRLPIGSRTVAAGLTVNESGGRKKTYAENVVDGADIEVGQLKSSSGGNTIGFSVDDLTKHALIAGTPGSGKTTFAVGLLDRLWKRYNIPFLVIEPAKNEYRALVRSIPDLQVFTPGKDFISPFIFNPFLPPKNVRLGAYKSTLKTAFAAAVSMSSPLDKIFEEAVNNCYSEFRWLDSYTSANKGRVFNIADFIRCFRETFEAIGYVGEALNIGRAGTVRLGSLSNLFDHYHSIPIEDLLSRPTVIELAAIENNDQKALLIALLLLSILAYVNANYVGEGRLKNVILLEEAHVLLGGGTNAVQGEADPGAIAQELIKRMLAEIRAYGVGMVIADQSPRKVTADVVALTDIKVAFRIVEAGDRQIVSDSTNMDAAQTERLGRLRPGEAFLFFGRLDVPEEVRIPDYRLEQEIGVTLSDEAIRERSTYWRTRQRDLRPYPECGFVRYCAETCRPDLRELAREAAKRIFAKNFKGDTRDFEVLRSVFGSISQRVRAELNDEPFSAELLACTKCHLWRRIRYGTRIDVSDALIRNSLQK</sequence>
<dbReference type="Proteomes" id="UP000008957">
    <property type="component" value="Chromosome"/>
</dbReference>
<evidence type="ECO:0000313" key="3">
    <source>
        <dbReference type="Proteomes" id="UP000008957"/>
    </source>
</evidence>
<evidence type="ECO:0000313" key="2">
    <source>
        <dbReference type="EMBL" id="CBL27821.1"/>
    </source>
</evidence>
<feature type="domain" description="Helicase HerA central" evidence="1">
    <location>
        <begin position="397"/>
        <end position="624"/>
    </location>
</feature>
<dbReference type="PANTHER" id="PTHR30121">
    <property type="entry name" value="UNCHARACTERIZED PROTEIN YJGR-RELATED"/>
    <property type="match status" value="1"/>
</dbReference>
<dbReference type="AlphaFoldDB" id="A0AB94IVQ8"/>
<dbReference type="KEGG" id="sbr:SY1_03250"/>
<organism evidence="2 3">
    <name type="scientific">Fretibacterium fastidiosum</name>
    <dbReference type="NCBI Taxonomy" id="651822"/>
    <lineage>
        <taxon>Bacteria</taxon>
        <taxon>Thermotogati</taxon>
        <taxon>Synergistota</taxon>
        <taxon>Synergistia</taxon>
        <taxon>Synergistales</taxon>
        <taxon>Aminobacteriaceae</taxon>
        <taxon>Fretibacterium</taxon>
    </lineage>
</organism>
<dbReference type="InterPro" id="IPR027417">
    <property type="entry name" value="P-loop_NTPase"/>
</dbReference>
<proteinExistence type="predicted"/>
<dbReference type="EMBL" id="FP929056">
    <property type="protein sequence ID" value="CBL27821.1"/>
    <property type="molecule type" value="Genomic_DNA"/>
</dbReference>
<name>A0AB94IVQ8_9BACT</name>
<dbReference type="Gene3D" id="3.40.50.300">
    <property type="entry name" value="P-loop containing nucleotide triphosphate hydrolases"/>
    <property type="match status" value="2"/>
</dbReference>
<dbReference type="PANTHER" id="PTHR30121:SF6">
    <property type="entry name" value="SLR6007 PROTEIN"/>
    <property type="match status" value="1"/>
</dbReference>
<protein>
    <submittedName>
        <fullName evidence="2">Predicted ATPase</fullName>
    </submittedName>
</protein>
<gene>
    <name evidence="2" type="ORF">SY1_03250</name>
</gene>
<dbReference type="InterPro" id="IPR002789">
    <property type="entry name" value="HerA_central"/>
</dbReference>
<keyword evidence="3" id="KW-1185">Reference proteome</keyword>
<dbReference type="Pfam" id="PF01935">
    <property type="entry name" value="DUF87"/>
    <property type="match status" value="1"/>
</dbReference>
<dbReference type="SUPFAM" id="SSF52540">
    <property type="entry name" value="P-loop containing nucleoside triphosphate hydrolases"/>
    <property type="match status" value="1"/>
</dbReference>
<reference evidence="2 3" key="2">
    <citation type="submission" date="2010-03" db="EMBL/GenBank/DDBJ databases">
        <authorList>
            <person name="Pajon A."/>
        </authorList>
    </citation>
    <scope>NUCLEOTIDE SEQUENCE [LARGE SCALE GENOMIC DNA]</scope>
    <source>
        <strain evidence="2 3">SGP1</strain>
    </source>
</reference>
<reference evidence="3" key="1">
    <citation type="submission" date="2010-03" db="EMBL/GenBank/DDBJ databases">
        <title>The genome sequence of Synergistetes sp. SGP1.</title>
        <authorList>
            <consortium name="metaHIT consortium -- http://www.metahit.eu/"/>
            <person name="Pajon A."/>
            <person name="Turner K."/>
            <person name="Parkhill J."/>
            <person name="Wade W."/>
            <person name="Vartoukian S."/>
        </authorList>
    </citation>
    <scope>NUCLEOTIDE SEQUENCE [LARGE SCALE GENOMIC DNA]</scope>
    <source>
        <strain evidence="3">SGP1</strain>
    </source>
</reference>
<accession>A0AB94IVQ8</accession>